<keyword evidence="3" id="KW-1185">Reference proteome</keyword>
<dbReference type="EMBL" id="JBHTEY010000004">
    <property type="protein sequence ID" value="MFC7612780.1"/>
    <property type="molecule type" value="Genomic_DNA"/>
</dbReference>
<feature type="signal peptide" evidence="1">
    <location>
        <begin position="1"/>
        <end position="19"/>
    </location>
</feature>
<name>A0ABW2TGD0_9PSEU</name>
<gene>
    <name evidence="2" type="ORF">ACFQV2_03110</name>
</gene>
<keyword evidence="1" id="KW-0732">Signal</keyword>
<comment type="caution">
    <text evidence="2">The sequence shown here is derived from an EMBL/GenBank/DDBJ whole genome shotgun (WGS) entry which is preliminary data.</text>
</comment>
<evidence type="ECO:0000313" key="2">
    <source>
        <dbReference type="EMBL" id="MFC7612780.1"/>
    </source>
</evidence>
<evidence type="ECO:0000313" key="3">
    <source>
        <dbReference type="Proteomes" id="UP001596512"/>
    </source>
</evidence>
<dbReference type="Proteomes" id="UP001596512">
    <property type="component" value="Unassembled WGS sequence"/>
</dbReference>
<evidence type="ECO:0000256" key="1">
    <source>
        <dbReference type="SAM" id="SignalP"/>
    </source>
</evidence>
<evidence type="ECO:0008006" key="4">
    <source>
        <dbReference type="Google" id="ProtNLM"/>
    </source>
</evidence>
<organism evidence="2 3">
    <name type="scientific">Actinokineospora soli</name>
    <dbReference type="NCBI Taxonomy" id="1048753"/>
    <lineage>
        <taxon>Bacteria</taxon>
        <taxon>Bacillati</taxon>
        <taxon>Actinomycetota</taxon>
        <taxon>Actinomycetes</taxon>
        <taxon>Pseudonocardiales</taxon>
        <taxon>Pseudonocardiaceae</taxon>
        <taxon>Actinokineospora</taxon>
    </lineage>
</organism>
<accession>A0ABW2TGD0</accession>
<feature type="chain" id="PRO_5046872470" description="DUF2613 domain-containing protein" evidence="1">
    <location>
        <begin position="20"/>
        <end position="54"/>
    </location>
</feature>
<protein>
    <recommendedName>
        <fullName evidence="4">DUF2613 domain-containing protein</fullName>
    </recommendedName>
</protein>
<sequence>MVKLIVGAVAAVIVGGAAATGTTFALVSAKAPDKGVEFGVEARDTRTAVDYGKP</sequence>
<proteinExistence type="predicted"/>
<reference evidence="3" key="1">
    <citation type="journal article" date="2019" name="Int. J. Syst. Evol. Microbiol.">
        <title>The Global Catalogue of Microorganisms (GCM) 10K type strain sequencing project: providing services to taxonomists for standard genome sequencing and annotation.</title>
        <authorList>
            <consortium name="The Broad Institute Genomics Platform"/>
            <consortium name="The Broad Institute Genome Sequencing Center for Infectious Disease"/>
            <person name="Wu L."/>
            <person name="Ma J."/>
        </authorList>
    </citation>
    <scope>NUCLEOTIDE SEQUENCE [LARGE SCALE GENOMIC DNA]</scope>
    <source>
        <strain evidence="3">JCM 17695</strain>
    </source>
</reference>